<dbReference type="GO" id="GO:0008983">
    <property type="term" value="F:protein-glutamate O-methyltransferase activity"/>
    <property type="evidence" value="ECO:0007669"/>
    <property type="project" value="UniProtKB-EC"/>
</dbReference>
<name>A0A519BMU2_9DELT</name>
<dbReference type="SUPFAM" id="SSF53335">
    <property type="entry name" value="S-adenosyl-L-methionine-dependent methyltransferases"/>
    <property type="match status" value="1"/>
</dbReference>
<dbReference type="Pfam" id="PF01739">
    <property type="entry name" value="CheR"/>
    <property type="match status" value="1"/>
</dbReference>
<dbReference type="Gene3D" id="1.10.155.10">
    <property type="entry name" value="Chemotaxis receptor methyltransferase CheR, N-terminal domain"/>
    <property type="match status" value="1"/>
</dbReference>
<evidence type="ECO:0000256" key="4">
    <source>
        <dbReference type="ARBA" id="ARBA00022679"/>
    </source>
</evidence>
<evidence type="ECO:0000256" key="3">
    <source>
        <dbReference type="ARBA" id="ARBA00022603"/>
    </source>
</evidence>
<dbReference type="InterPro" id="IPR026024">
    <property type="entry name" value="Chemotaxis_MeTrfase_CheR"/>
</dbReference>
<organism evidence="7 8">
    <name type="scientific">Candidatus Acididesulfobacter diazotrophicus</name>
    <dbReference type="NCBI Taxonomy" id="2597226"/>
    <lineage>
        <taxon>Bacteria</taxon>
        <taxon>Deltaproteobacteria</taxon>
        <taxon>Candidatus Acidulodesulfobacterales</taxon>
        <taxon>Candidatus Acididesulfobacter</taxon>
    </lineage>
</organism>
<evidence type="ECO:0000313" key="7">
    <source>
        <dbReference type="EMBL" id="RZD18597.1"/>
    </source>
</evidence>
<evidence type="ECO:0000259" key="6">
    <source>
        <dbReference type="PROSITE" id="PS50123"/>
    </source>
</evidence>
<feature type="domain" description="CheR-type methyltransferase" evidence="6">
    <location>
        <begin position="2"/>
        <end position="289"/>
    </location>
</feature>
<evidence type="ECO:0000256" key="5">
    <source>
        <dbReference type="ARBA" id="ARBA00022691"/>
    </source>
</evidence>
<dbReference type="Pfam" id="PF03705">
    <property type="entry name" value="CheR_N"/>
    <property type="match status" value="1"/>
</dbReference>
<dbReference type="SMART" id="SM00138">
    <property type="entry name" value="MeTrc"/>
    <property type="match status" value="1"/>
</dbReference>
<comment type="caution">
    <text evidence="7">The sequence shown here is derived from an EMBL/GenBank/DDBJ whole genome shotgun (WGS) entry which is preliminary data.</text>
</comment>
<dbReference type="InterPro" id="IPR050903">
    <property type="entry name" value="Bact_Chemotaxis_MeTrfase"/>
</dbReference>
<dbReference type="EMBL" id="SGBB01000007">
    <property type="protein sequence ID" value="RZD18597.1"/>
    <property type="molecule type" value="Genomic_DNA"/>
</dbReference>
<dbReference type="PROSITE" id="PS50123">
    <property type="entry name" value="CHER"/>
    <property type="match status" value="1"/>
</dbReference>
<dbReference type="InterPro" id="IPR036804">
    <property type="entry name" value="CheR_N_sf"/>
</dbReference>
<gene>
    <name evidence="7" type="ORF">EVG15_05210</name>
</gene>
<dbReference type="PANTHER" id="PTHR24422:SF10">
    <property type="entry name" value="CHEMOTAXIS PROTEIN METHYLTRANSFERASE 2"/>
    <property type="match status" value="1"/>
</dbReference>
<dbReference type="PRINTS" id="PR00996">
    <property type="entry name" value="CHERMTFRASE"/>
</dbReference>
<proteinExistence type="predicted"/>
<comment type="catalytic activity">
    <reaction evidence="1">
        <text>L-glutamyl-[protein] + S-adenosyl-L-methionine = [protein]-L-glutamate 5-O-methyl ester + S-adenosyl-L-homocysteine</text>
        <dbReference type="Rhea" id="RHEA:24452"/>
        <dbReference type="Rhea" id="RHEA-COMP:10208"/>
        <dbReference type="Rhea" id="RHEA-COMP:10311"/>
        <dbReference type="ChEBI" id="CHEBI:29973"/>
        <dbReference type="ChEBI" id="CHEBI:57856"/>
        <dbReference type="ChEBI" id="CHEBI:59789"/>
        <dbReference type="ChEBI" id="CHEBI:82795"/>
        <dbReference type="EC" id="2.1.1.80"/>
    </reaction>
</comment>
<keyword evidence="3 7" id="KW-0489">Methyltransferase</keyword>
<evidence type="ECO:0000256" key="1">
    <source>
        <dbReference type="ARBA" id="ARBA00001541"/>
    </source>
</evidence>
<dbReference type="SUPFAM" id="SSF47757">
    <property type="entry name" value="Chemotaxis receptor methyltransferase CheR, N-terminal domain"/>
    <property type="match status" value="1"/>
</dbReference>
<dbReference type="PANTHER" id="PTHR24422">
    <property type="entry name" value="CHEMOTAXIS PROTEIN METHYLTRANSFERASE"/>
    <property type="match status" value="1"/>
</dbReference>
<dbReference type="Gene3D" id="3.40.50.150">
    <property type="entry name" value="Vaccinia Virus protein VP39"/>
    <property type="match status" value="1"/>
</dbReference>
<sequence>MQNTSNIDFSDETFYKIRDLIYQLTGIFYNEQKKYLIETRLSKRLTDLNLTNYEDYFYLLKYSAKQSDEIKELFNSITTNETSFFRDIPQLKVFEDNVLREILEKIKIKEQSANYSKKIRIWSAGCSTGEEPFTLAIIIMEHLSEIPAGFSFEIIGSDISENVLSSARKGIYNSYTLRNTDLKLIEKYFDKIDNEQFQVKSNIKNMVSFYNINLIHSDSIKKLGNFDIIFCRNVIIYFNNDSKKVVISNLYDALKNSAYLFLGHSESLHFISSSFKLVGFGKTPLYIKE</sequence>
<keyword evidence="5" id="KW-0949">S-adenosyl-L-methionine</keyword>
<evidence type="ECO:0000256" key="2">
    <source>
        <dbReference type="ARBA" id="ARBA00012534"/>
    </source>
</evidence>
<protein>
    <recommendedName>
        <fullName evidence="2">protein-glutamate O-methyltransferase</fullName>
        <ecNumber evidence="2">2.1.1.80</ecNumber>
    </recommendedName>
</protein>
<evidence type="ECO:0000313" key="8">
    <source>
        <dbReference type="Proteomes" id="UP000319296"/>
    </source>
</evidence>
<keyword evidence="4 7" id="KW-0808">Transferase</keyword>
<dbReference type="EC" id="2.1.1.80" evidence="2"/>
<dbReference type="GO" id="GO:0032259">
    <property type="term" value="P:methylation"/>
    <property type="evidence" value="ECO:0007669"/>
    <property type="project" value="UniProtKB-KW"/>
</dbReference>
<dbReference type="PIRSF" id="PIRSF000410">
    <property type="entry name" value="CheR"/>
    <property type="match status" value="1"/>
</dbReference>
<reference evidence="7 8" key="1">
    <citation type="journal article" date="2019" name="ISME J.">
        <title>Insights into ecological role of a new deltaproteobacterial order Candidatus Acidulodesulfobacterales by metagenomics and metatranscriptomics.</title>
        <authorList>
            <person name="Tan S."/>
            <person name="Liu J."/>
            <person name="Fang Y."/>
            <person name="Hedlund B.P."/>
            <person name="Lian Z.H."/>
            <person name="Huang L.Y."/>
            <person name="Li J.T."/>
            <person name="Huang L.N."/>
            <person name="Li W.J."/>
            <person name="Jiang H.C."/>
            <person name="Dong H.L."/>
            <person name="Shu W.S."/>
        </authorList>
    </citation>
    <scope>NUCLEOTIDE SEQUENCE [LARGE SCALE GENOMIC DNA]</scope>
    <source>
        <strain evidence="7">AP1</strain>
    </source>
</reference>
<dbReference type="Proteomes" id="UP000319296">
    <property type="component" value="Unassembled WGS sequence"/>
</dbReference>
<accession>A0A519BMU2</accession>
<dbReference type="InterPro" id="IPR029063">
    <property type="entry name" value="SAM-dependent_MTases_sf"/>
</dbReference>
<dbReference type="InterPro" id="IPR022642">
    <property type="entry name" value="CheR_C"/>
</dbReference>
<dbReference type="AlphaFoldDB" id="A0A519BMU2"/>
<dbReference type="InterPro" id="IPR000780">
    <property type="entry name" value="CheR_MeTrfase"/>
</dbReference>
<dbReference type="InterPro" id="IPR022641">
    <property type="entry name" value="CheR_N"/>
</dbReference>